<organism evidence="3 4">
    <name type="scientific">Cerina litoralis</name>
    <dbReference type="NCBI Taxonomy" id="2874477"/>
    <lineage>
        <taxon>Bacteria</taxon>
        <taxon>Pseudomonadati</taxon>
        <taxon>Bacteroidota</taxon>
        <taxon>Flavobacteriia</taxon>
        <taxon>Flavobacteriales</taxon>
        <taxon>Flavobacteriaceae</taxon>
        <taxon>Cerina</taxon>
    </lineage>
</organism>
<dbReference type="CDD" id="cd05233">
    <property type="entry name" value="SDR_c"/>
    <property type="match status" value="1"/>
</dbReference>
<dbReference type="PANTHER" id="PTHR42760:SF133">
    <property type="entry name" value="3-OXOACYL-[ACYL-CARRIER-PROTEIN] REDUCTASE"/>
    <property type="match status" value="1"/>
</dbReference>
<dbReference type="PRINTS" id="PR00080">
    <property type="entry name" value="SDRFAMILY"/>
</dbReference>
<keyword evidence="4" id="KW-1185">Reference proteome</keyword>
<evidence type="ECO:0000256" key="2">
    <source>
        <dbReference type="ARBA" id="ARBA00023002"/>
    </source>
</evidence>
<dbReference type="FunFam" id="3.40.50.720:FF:000084">
    <property type="entry name" value="Short-chain dehydrogenase reductase"/>
    <property type="match status" value="1"/>
</dbReference>
<dbReference type="EMBL" id="JAIRBC010000018">
    <property type="protein sequence ID" value="MCG2461638.1"/>
    <property type="molecule type" value="Genomic_DNA"/>
</dbReference>
<dbReference type="RefSeq" id="WP_317902781.1">
    <property type="nucleotide sequence ID" value="NZ_JAIRBC010000018.1"/>
</dbReference>
<dbReference type="PROSITE" id="PS00061">
    <property type="entry name" value="ADH_SHORT"/>
    <property type="match status" value="1"/>
</dbReference>
<dbReference type="AlphaFoldDB" id="A0AAE3JRR0"/>
<dbReference type="PANTHER" id="PTHR42760">
    <property type="entry name" value="SHORT-CHAIN DEHYDROGENASES/REDUCTASES FAMILY MEMBER"/>
    <property type="match status" value="1"/>
</dbReference>
<evidence type="ECO:0000313" key="4">
    <source>
        <dbReference type="Proteomes" id="UP001200642"/>
    </source>
</evidence>
<evidence type="ECO:0000256" key="1">
    <source>
        <dbReference type="ARBA" id="ARBA00006484"/>
    </source>
</evidence>
<reference evidence="3" key="1">
    <citation type="submission" date="2023-02" db="EMBL/GenBank/DDBJ databases">
        <title>Genome of Flavobacteriaceae gen. nov. sp. strain F89.</title>
        <authorList>
            <person name="Wang Y."/>
        </authorList>
    </citation>
    <scope>NUCLEOTIDE SEQUENCE</scope>
    <source>
        <strain evidence="3">F89</strain>
    </source>
</reference>
<dbReference type="SUPFAM" id="SSF51735">
    <property type="entry name" value="NAD(P)-binding Rossmann-fold domains"/>
    <property type="match status" value="1"/>
</dbReference>
<comment type="caution">
    <text evidence="3">The sequence shown here is derived from an EMBL/GenBank/DDBJ whole genome shotgun (WGS) entry which is preliminary data.</text>
</comment>
<dbReference type="GO" id="GO:0006633">
    <property type="term" value="P:fatty acid biosynthetic process"/>
    <property type="evidence" value="ECO:0007669"/>
    <property type="project" value="TreeGrafter"/>
</dbReference>
<dbReference type="NCBIfam" id="NF005559">
    <property type="entry name" value="PRK07231.1"/>
    <property type="match status" value="1"/>
</dbReference>
<keyword evidence="2" id="KW-0560">Oxidoreductase</keyword>
<dbReference type="GO" id="GO:0016616">
    <property type="term" value="F:oxidoreductase activity, acting on the CH-OH group of donors, NAD or NADP as acceptor"/>
    <property type="evidence" value="ECO:0007669"/>
    <property type="project" value="TreeGrafter"/>
</dbReference>
<comment type="similarity">
    <text evidence="1">Belongs to the short-chain dehydrogenases/reductases (SDR) family.</text>
</comment>
<dbReference type="InterPro" id="IPR020904">
    <property type="entry name" value="Sc_DH/Rdtase_CS"/>
</dbReference>
<evidence type="ECO:0000313" key="3">
    <source>
        <dbReference type="EMBL" id="MCG2461638.1"/>
    </source>
</evidence>
<proteinExistence type="inferred from homology"/>
<dbReference type="GO" id="GO:0048038">
    <property type="term" value="F:quinone binding"/>
    <property type="evidence" value="ECO:0007669"/>
    <property type="project" value="TreeGrafter"/>
</dbReference>
<protein>
    <submittedName>
        <fullName evidence="3">SDR family oxidoreductase</fullName>
    </submittedName>
</protein>
<accession>A0AAE3JRR0</accession>
<sequence>MNRFKGKTAIVTGAGSGIGNAIAKALASEGANVMINDKNADSIDQFIDLGNGKGLCGDMSNTVDIKKLVDYTIAHFGSVDLLVANAGITQFAPFLELGEDEFDKVTNLNLKGTFFLTQLVAREMVNHGGKIVLISSNISKRAYPNLSVYSMTKAAINMMARSLSLELAPYQININALAPGATLTERTINEGVDYSKAWSAIIPTGRPAEVEDISNTALFLLSDQARQINGQTILVDGGWTGISVNPNQT</sequence>
<dbReference type="InterPro" id="IPR036291">
    <property type="entry name" value="NAD(P)-bd_dom_sf"/>
</dbReference>
<name>A0AAE3JRR0_9FLAO</name>
<dbReference type="PRINTS" id="PR00081">
    <property type="entry name" value="GDHRDH"/>
</dbReference>
<dbReference type="InterPro" id="IPR002347">
    <property type="entry name" value="SDR_fam"/>
</dbReference>
<gene>
    <name evidence="3" type="ORF">K8352_12830</name>
</gene>
<dbReference type="Gene3D" id="3.40.50.720">
    <property type="entry name" value="NAD(P)-binding Rossmann-like Domain"/>
    <property type="match status" value="1"/>
</dbReference>
<dbReference type="Pfam" id="PF13561">
    <property type="entry name" value="adh_short_C2"/>
    <property type="match status" value="1"/>
</dbReference>
<dbReference type="Proteomes" id="UP001200642">
    <property type="component" value="Unassembled WGS sequence"/>
</dbReference>